<reference evidence="6" key="1">
    <citation type="journal article" date="2016" name="Nat. Genet.">
        <title>A high-quality carrot genome assembly provides new insights into carotenoid accumulation and asterid genome evolution.</title>
        <authorList>
            <person name="Iorizzo M."/>
            <person name="Ellison S."/>
            <person name="Senalik D."/>
            <person name="Zeng P."/>
            <person name="Satapoomin P."/>
            <person name="Huang J."/>
            <person name="Bowman M."/>
            <person name="Iovene M."/>
            <person name="Sanseverino W."/>
            <person name="Cavagnaro P."/>
            <person name="Yildiz M."/>
            <person name="Macko-Podgorni A."/>
            <person name="Moranska E."/>
            <person name="Grzebelus E."/>
            <person name="Grzebelus D."/>
            <person name="Ashrafi H."/>
            <person name="Zheng Z."/>
            <person name="Cheng S."/>
            <person name="Spooner D."/>
            <person name="Van Deynze A."/>
            <person name="Simon P."/>
        </authorList>
    </citation>
    <scope>NUCLEOTIDE SEQUENCE</scope>
    <source>
        <tissue evidence="6">Leaf</tissue>
    </source>
</reference>
<keyword evidence="2" id="KW-0132">Cell division</keyword>
<dbReference type="PANTHER" id="PTHR19918:SF8">
    <property type="entry name" value="FI02843P"/>
    <property type="match status" value="1"/>
</dbReference>
<dbReference type="InterPro" id="IPR033010">
    <property type="entry name" value="Cdc20/Fizzy"/>
</dbReference>
<organism evidence="6 7">
    <name type="scientific">Daucus carota subsp. sativus</name>
    <name type="common">Carrot</name>
    <dbReference type="NCBI Taxonomy" id="79200"/>
    <lineage>
        <taxon>Eukaryota</taxon>
        <taxon>Viridiplantae</taxon>
        <taxon>Streptophyta</taxon>
        <taxon>Embryophyta</taxon>
        <taxon>Tracheophyta</taxon>
        <taxon>Spermatophyta</taxon>
        <taxon>Magnoliopsida</taxon>
        <taxon>eudicotyledons</taxon>
        <taxon>Gunneridae</taxon>
        <taxon>Pentapetalae</taxon>
        <taxon>asterids</taxon>
        <taxon>campanulids</taxon>
        <taxon>Apiales</taxon>
        <taxon>Apiaceae</taxon>
        <taxon>Apioideae</taxon>
        <taxon>Scandiceae</taxon>
        <taxon>Daucinae</taxon>
        <taxon>Daucus</taxon>
        <taxon>Daucus sect. Daucus</taxon>
    </lineage>
</organism>
<dbReference type="GO" id="GO:0005680">
    <property type="term" value="C:anaphase-promoting complex"/>
    <property type="evidence" value="ECO:0007669"/>
    <property type="project" value="TreeGrafter"/>
</dbReference>
<dbReference type="GO" id="GO:1905786">
    <property type="term" value="P:positive regulation of anaphase-promoting complex-dependent catabolic process"/>
    <property type="evidence" value="ECO:0007669"/>
    <property type="project" value="TreeGrafter"/>
</dbReference>
<gene>
    <name evidence="6" type="ORF">DCAR_0208176</name>
</gene>
<dbReference type="GO" id="GO:0051301">
    <property type="term" value="P:cell division"/>
    <property type="evidence" value="ECO:0007669"/>
    <property type="project" value="UniProtKB-KW"/>
</dbReference>
<dbReference type="EMBL" id="CP093344">
    <property type="protein sequence ID" value="WOG88941.1"/>
    <property type="molecule type" value="Genomic_DNA"/>
</dbReference>
<evidence type="ECO:0000256" key="4">
    <source>
        <dbReference type="ARBA" id="ARBA00022776"/>
    </source>
</evidence>
<dbReference type="Proteomes" id="UP000077755">
    <property type="component" value="Chromosome 2"/>
</dbReference>
<accession>A0AAF0WGG5</accession>
<keyword evidence="3" id="KW-0677">Repeat</keyword>
<dbReference type="Gene3D" id="2.130.10.10">
    <property type="entry name" value="YVTN repeat-like/Quinoprotein amine dehydrogenase"/>
    <property type="match status" value="1"/>
</dbReference>
<dbReference type="PANTHER" id="PTHR19918">
    <property type="entry name" value="CELL DIVISION CYCLE 20 CDC20 FIZZY -RELATED"/>
    <property type="match status" value="1"/>
</dbReference>
<name>A0AAF0WGG5_DAUCS</name>
<dbReference type="InterPro" id="IPR015943">
    <property type="entry name" value="WD40/YVTN_repeat-like_dom_sf"/>
</dbReference>
<protein>
    <submittedName>
        <fullName evidence="6">Uncharacterized protein</fullName>
    </submittedName>
</protein>
<reference evidence="6" key="2">
    <citation type="submission" date="2022-03" db="EMBL/GenBank/DDBJ databases">
        <title>Draft title - Genomic analysis of global carrot germplasm unveils the trajectory of domestication and the origin of high carotenoid orange carrot.</title>
        <authorList>
            <person name="Iorizzo M."/>
            <person name="Ellison S."/>
            <person name="Senalik D."/>
            <person name="Macko-Podgorni A."/>
            <person name="Grzebelus D."/>
            <person name="Bostan H."/>
            <person name="Rolling W."/>
            <person name="Curaba J."/>
            <person name="Simon P."/>
        </authorList>
    </citation>
    <scope>NUCLEOTIDE SEQUENCE</scope>
    <source>
        <tissue evidence="6">Leaf</tissue>
    </source>
</reference>
<evidence type="ECO:0000256" key="5">
    <source>
        <dbReference type="ARBA" id="ARBA00023306"/>
    </source>
</evidence>
<keyword evidence="7" id="KW-1185">Reference proteome</keyword>
<evidence type="ECO:0000256" key="3">
    <source>
        <dbReference type="ARBA" id="ARBA00022737"/>
    </source>
</evidence>
<dbReference type="AlphaFoldDB" id="A0AAF0WGG5"/>
<keyword evidence="4" id="KW-0498">Mitosis</keyword>
<evidence type="ECO:0000313" key="7">
    <source>
        <dbReference type="Proteomes" id="UP000077755"/>
    </source>
</evidence>
<evidence type="ECO:0000256" key="1">
    <source>
        <dbReference type="ARBA" id="ARBA00022574"/>
    </source>
</evidence>
<dbReference type="SUPFAM" id="SSF50978">
    <property type="entry name" value="WD40 repeat-like"/>
    <property type="match status" value="1"/>
</dbReference>
<dbReference type="GO" id="GO:1990757">
    <property type="term" value="F:ubiquitin ligase activator activity"/>
    <property type="evidence" value="ECO:0007669"/>
    <property type="project" value="TreeGrafter"/>
</dbReference>
<dbReference type="GO" id="GO:0010997">
    <property type="term" value="F:anaphase-promoting complex binding"/>
    <property type="evidence" value="ECO:0007669"/>
    <property type="project" value="InterPro"/>
</dbReference>
<keyword evidence="5" id="KW-0131">Cell cycle</keyword>
<proteinExistence type="predicted"/>
<keyword evidence="1" id="KW-0853">WD repeat</keyword>
<dbReference type="GO" id="GO:0031145">
    <property type="term" value="P:anaphase-promoting complex-dependent catabolic process"/>
    <property type="evidence" value="ECO:0007669"/>
    <property type="project" value="TreeGrafter"/>
</dbReference>
<sequence length="191" mass="20779">MFIPNRSVMDFDYAHYMLTEAGKGKGNPALIVALGNTVYLLDASNGVTSELVTFGEELGPLTSVKNSTTNRQVSFFWSFLFNLGVDIITNYIKHLIGKNQILTTGGMDGQIVNNDVRISDHINHTAVVKALAWCSFQANLLASGGGGGDRCTRFLNTHTGACLNTFHTGSHACSLLCNKNEREMLSSHDFT</sequence>
<evidence type="ECO:0000256" key="2">
    <source>
        <dbReference type="ARBA" id="ARBA00022618"/>
    </source>
</evidence>
<evidence type="ECO:0000313" key="6">
    <source>
        <dbReference type="EMBL" id="WOG88941.1"/>
    </source>
</evidence>
<dbReference type="InterPro" id="IPR036322">
    <property type="entry name" value="WD40_repeat_dom_sf"/>
</dbReference>